<dbReference type="EMBL" id="MU854423">
    <property type="protein sequence ID" value="KAK4038653.1"/>
    <property type="molecule type" value="Genomic_DNA"/>
</dbReference>
<keyword evidence="2" id="KW-1185">Reference proteome</keyword>
<dbReference type="Proteomes" id="UP001303115">
    <property type="component" value="Unassembled WGS sequence"/>
</dbReference>
<protein>
    <submittedName>
        <fullName evidence="1">Uncharacterized protein</fullName>
    </submittedName>
</protein>
<reference evidence="2" key="1">
    <citation type="journal article" date="2023" name="Mol. Phylogenet. Evol.">
        <title>Genome-scale phylogeny and comparative genomics of the fungal order Sordariales.</title>
        <authorList>
            <person name="Hensen N."/>
            <person name="Bonometti L."/>
            <person name="Westerberg I."/>
            <person name="Brannstrom I.O."/>
            <person name="Guillou S."/>
            <person name="Cros-Aarteil S."/>
            <person name="Calhoun S."/>
            <person name="Haridas S."/>
            <person name="Kuo A."/>
            <person name="Mondo S."/>
            <person name="Pangilinan J."/>
            <person name="Riley R."/>
            <person name="LaButti K."/>
            <person name="Andreopoulos B."/>
            <person name="Lipzen A."/>
            <person name="Chen C."/>
            <person name="Yan M."/>
            <person name="Daum C."/>
            <person name="Ng V."/>
            <person name="Clum A."/>
            <person name="Steindorff A."/>
            <person name="Ohm R.A."/>
            <person name="Martin F."/>
            <person name="Silar P."/>
            <person name="Natvig D.O."/>
            <person name="Lalanne C."/>
            <person name="Gautier V."/>
            <person name="Ament-Velasquez S.L."/>
            <person name="Kruys A."/>
            <person name="Hutchinson M.I."/>
            <person name="Powell A.J."/>
            <person name="Barry K."/>
            <person name="Miller A.N."/>
            <person name="Grigoriev I.V."/>
            <person name="Debuchy R."/>
            <person name="Gladieux P."/>
            <person name="Hiltunen Thoren M."/>
            <person name="Johannesson H."/>
        </authorList>
    </citation>
    <scope>NUCLEOTIDE SEQUENCE [LARGE SCALE GENOMIC DNA]</scope>
    <source>
        <strain evidence="2">CBS 284.82</strain>
    </source>
</reference>
<gene>
    <name evidence="1" type="ORF">C8A01DRAFT_47787</name>
</gene>
<evidence type="ECO:0000313" key="1">
    <source>
        <dbReference type="EMBL" id="KAK4038653.1"/>
    </source>
</evidence>
<evidence type="ECO:0000313" key="2">
    <source>
        <dbReference type="Proteomes" id="UP001303115"/>
    </source>
</evidence>
<proteinExistence type="predicted"/>
<organism evidence="1 2">
    <name type="scientific">Parachaetomium inaequale</name>
    <dbReference type="NCBI Taxonomy" id="2588326"/>
    <lineage>
        <taxon>Eukaryota</taxon>
        <taxon>Fungi</taxon>
        <taxon>Dikarya</taxon>
        <taxon>Ascomycota</taxon>
        <taxon>Pezizomycotina</taxon>
        <taxon>Sordariomycetes</taxon>
        <taxon>Sordariomycetidae</taxon>
        <taxon>Sordariales</taxon>
        <taxon>Chaetomiaceae</taxon>
        <taxon>Parachaetomium</taxon>
    </lineage>
</organism>
<sequence>MPSLQALPLELVGHIAESLCPHCTPPPSCQCSAGCLAVSPNSYCPIPAGASPSETNGRISALGALCLTSRRLNSAAAHHLYHYPNTTRWWLLADTLIRRPGLAQHVKRLYFPDSLDKPEDESAVEPQVLSFHKAQHDTYMASVTEERRRWLFISSRPGDLGNLLSGPDGTSNQVSLAVIRYDYLLHFSSPLSMLALHTVELAYDDIEGGFPLSSLVPLFRAAPNLSVIRCDSMSEDLEDGDDLGVALEKAKRLELLRSAISAYALGVLLRVCPGLEMFKYEAGGAVTGAMQFNPSEARDLMMEHGGRLKRVVMDLTHGHECWDFSENGWVQEEKGEVEEAFKEKGIEFELIGI</sequence>
<comment type="caution">
    <text evidence="1">The sequence shown here is derived from an EMBL/GenBank/DDBJ whole genome shotgun (WGS) entry which is preliminary data.</text>
</comment>
<name>A0AAN6PEN1_9PEZI</name>
<dbReference type="AlphaFoldDB" id="A0AAN6PEN1"/>
<accession>A0AAN6PEN1</accession>